<organism evidence="9 10">
    <name type="scientific">Natronincola peptidivorans</name>
    <dbReference type="NCBI Taxonomy" id="426128"/>
    <lineage>
        <taxon>Bacteria</taxon>
        <taxon>Bacillati</taxon>
        <taxon>Bacillota</taxon>
        <taxon>Clostridia</taxon>
        <taxon>Peptostreptococcales</taxon>
        <taxon>Natronincolaceae</taxon>
        <taxon>Natronincola</taxon>
    </lineage>
</organism>
<dbReference type="PANTHER" id="PTHR43808">
    <property type="entry name" value="ACETYLORNITHINE DEACETYLASE"/>
    <property type="match status" value="1"/>
</dbReference>
<dbReference type="InterPro" id="IPR036264">
    <property type="entry name" value="Bact_exopeptidase_dim_dom"/>
</dbReference>
<keyword evidence="10" id="KW-1185">Reference proteome</keyword>
<dbReference type="SUPFAM" id="SSF53187">
    <property type="entry name" value="Zn-dependent exopeptidases"/>
    <property type="match status" value="1"/>
</dbReference>
<keyword evidence="5" id="KW-0378">Hydrolase</keyword>
<keyword evidence="4" id="KW-0479">Metal-binding</keyword>
<evidence type="ECO:0000313" key="9">
    <source>
        <dbReference type="EMBL" id="SET67426.1"/>
    </source>
</evidence>
<dbReference type="GO" id="GO:0008777">
    <property type="term" value="F:acetylornithine deacetylase activity"/>
    <property type="evidence" value="ECO:0007669"/>
    <property type="project" value="TreeGrafter"/>
</dbReference>
<dbReference type="InterPro" id="IPR010964">
    <property type="entry name" value="M20A_pepV-rel"/>
</dbReference>
<sequence length="443" mass="49016">MLENIIIKQKKLLLASLQQLIQINSVEAEGKKGMPFGQGVDDALRFAIELGESFGFSTVYNEGYYGYIEMGEGKELVGMLGHLDVVPVEKPELWTFPPFGGEIANNRVYGRGSLDDKGPIIAALYAMHAVKEAAIPLKKRVRLILGTNEETGWKCIKKYLEEEEIPQYGFVPDSDFPLIHGEKGLLQIKLQIDEGASFSMVGGGALNSVPDSCSYTGNQIEKLVEALKATDYSYTQQGDTITLQGKTAHTAKCWEGINAITQAALLLNQENISAPIIDFIAKEVGEDIYAKNMFGNYYDDISGKLTFNVAKVKVDNQQQQVYVDLRIPVTKEKEEVLSILEKVVSSYGLQMEVLSFLSPLYVSEDHFLIKALRNVYEEVTGLNSTPLTTGGATYARSLQNFVAFGPLFPGEIKMAHKTNEYIDIDSLMKCTLIYAKAISRLGQ</sequence>
<dbReference type="PROSITE" id="PS00758">
    <property type="entry name" value="ARGE_DAPE_CPG2_1"/>
    <property type="match status" value="1"/>
</dbReference>
<dbReference type="Gene3D" id="3.30.70.360">
    <property type="match status" value="2"/>
</dbReference>
<accession>A0A1I0G9K2</accession>
<keyword evidence="7" id="KW-0224">Dipeptidase</keyword>
<dbReference type="GO" id="GO:0008270">
    <property type="term" value="F:zinc ion binding"/>
    <property type="evidence" value="ECO:0007669"/>
    <property type="project" value="InterPro"/>
</dbReference>
<dbReference type="EMBL" id="FOHU01000019">
    <property type="protein sequence ID" value="SET67426.1"/>
    <property type="molecule type" value="Genomic_DNA"/>
</dbReference>
<dbReference type="InterPro" id="IPR001261">
    <property type="entry name" value="ArgE/DapE_CS"/>
</dbReference>
<dbReference type="AlphaFoldDB" id="A0A1I0G9K2"/>
<dbReference type="GO" id="GO:0006526">
    <property type="term" value="P:L-arginine biosynthetic process"/>
    <property type="evidence" value="ECO:0007669"/>
    <property type="project" value="TreeGrafter"/>
</dbReference>
<keyword evidence="6" id="KW-0862">Zinc</keyword>
<dbReference type="Pfam" id="PF01546">
    <property type="entry name" value="Peptidase_M20"/>
    <property type="match status" value="1"/>
</dbReference>
<protein>
    <submittedName>
        <fullName evidence="9">Dipeptidase, putative</fullName>
    </submittedName>
</protein>
<dbReference type="SUPFAM" id="SSF55031">
    <property type="entry name" value="Bacterial exopeptidase dimerisation domain"/>
    <property type="match status" value="1"/>
</dbReference>
<dbReference type="InterPro" id="IPR050072">
    <property type="entry name" value="Peptidase_M20A"/>
</dbReference>
<evidence type="ECO:0000256" key="2">
    <source>
        <dbReference type="ARBA" id="ARBA00006247"/>
    </source>
</evidence>
<keyword evidence="3" id="KW-0645">Protease</keyword>
<dbReference type="Gene3D" id="3.40.630.10">
    <property type="entry name" value="Zn peptidases"/>
    <property type="match status" value="1"/>
</dbReference>
<dbReference type="Proteomes" id="UP000199568">
    <property type="component" value="Unassembled WGS sequence"/>
</dbReference>
<evidence type="ECO:0000256" key="7">
    <source>
        <dbReference type="ARBA" id="ARBA00022997"/>
    </source>
</evidence>
<reference evidence="9 10" key="1">
    <citation type="submission" date="2016-10" db="EMBL/GenBank/DDBJ databases">
        <authorList>
            <person name="de Groot N.N."/>
        </authorList>
    </citation>
    <scope>NUCLEOTIDE SEQUENCE [LARGE SCALE GENOMIC DNA]</scope>
    <source>
        <strain evidence="9 10">DSM 18979</strain>
    </source>
</reference>
<evidence type="ECO:0000256" key="5">
    <source>
        <dbReference type="ARBA" id="ARBA00022801"/>
    </source>
</evidence>
<evidence type="ECO:0000313" key="10">
    <source>
        <dbReference type="Proteomes" id="UP000199568"/>
    </source>
</evidence>
<dbReference type="CDD" id="cd03888">
    <property type="entry name" value="M20_PepV"/>
    <property type="match status" value="1"/>
</dbReference>
<evidence type="ECO:0000256" key="4">
    <source>
        <dbReference type="ARBA" id="ARBA00022723"/>
    </source>
</evidence>
<dbReference type="InterPro" id="IPR002933">
    <property type="entry name" value="Peptidase_M20"/>
</dbReference>
<comment type="similarity">
    <text evidence="2">Belongs to the peptidase M20A family.</text>
</comment>
<evidence type="ECO:0000256" key="8">
    <source>
        <dbReference type="ARBA" id="ARBA00023049"/>
    </source>
</evidence>
<dbReference type="RefSeq" id="WP_170834849.1">
    <property type="nucleotide sequence ID" value="NZ_FOHU01000019.1"/>
</dbReference>
<keyword evidence="8" id="KW-0482">Metalloprotease</keyword>
<evidence type="ECO:0000256" key="6">
    <source>
        <dbReference type="ARBA" id="ARBA00022833"/>
    </source>
</evidence>
<proteinExistence type="inferred from homology"/>
<dbReference type="GO" id="GO:0008237">
    <property type="term" value="F:metallopeptidase activity"/>
    <property type="evidence" value="ECO:0007669"/>
    <property type="project" value="UniProtKB-KW"/>
</dbReference>
<dbReference type="PANTHER" id="PTHR43808:SF31">
    <property type="entry name" value="N-ACETYL-L-CITRULLINE DEACETYLASE"/>
    <property type="match status" value="1"/>
</dbReference>
<evidence type="ECO:0000256" key="3">
    <source>
        <dbReference type="ARBA" id="ARBA00022670"/>
    </source>
</evidence>
<dbReference type="GO" id="GO:0016805">
    <property type="term" value="F:dipeptidase activity"/>
    <property type="evidence" value="ECO:0007669"/>
    <property type="project" value="UniProtKB-KW"/>
</dbReference>
<comment type="cofactor">
    <cofactor evidence="1">
        <name>Zn(2+)</name>
        <dbReference type="ChEBI" id="CHEBI:29105"/>
    </cofactor>
</comment>
<evidence type="ECO:0000256" key="1">
    <source>
        <dbReference type="ARBA" id="ARBA00001947"/>
    </source>
</evidence>
<dbReference type="NCBIfam" id="TIGR01887">
    <property type="entry name" value="dipeptidaselike"/>
    <property type="match status" value="1"/>
</dbReference>
<dbReference type="STRING" id="426128.SAMN05660297_03106"/>
<dbReference type="GO" id="GO:0006508">
    <property type="term" value="P:proteolysis"/>
    <property type="evidence" value="ECO:0007669"/>
    <property type="project" value="UniProtKB-KW"/>
</dbReference>
<name>A0A1I0G9K2_9FIRM</name>
<gene>
    <name evidence="9" type="ORF">SAMN05660297_03106</name>
</gene>